<accession>A0A948RWY7</accession>
<evidence type="ECO:0000313" key="4">
    <source>
        <dbReference type="Proteomes" id="UP000777784"/>
    </source>
</evidence>
<keyword evidence="2" id="KW-0479">Metal-binding</keyword>
<evidence type="ECO:0000256" key="2">
    <source>
        <dbReference type="PIRSR" id="PIRSR015853-2"/>
    </source>
</evidence>
<evidence type="ECO:0000256" key="1">
    <source>
        <dbReference type="PIRSR" id="PIRSR015853-1"/>
    </source>
</evidence>
<reference evidence="3" key="1">
    <citation type="submission" date="2021-05" db="EMBL/GenBank/DDBJ databases">
        <title>Energy efficiency and biological interactions define the core microbiome of deep oligotrophic groundwater.</title>
        <authorList>
            <person name="Mehrshad M."/>
            <person name="Lopez-Fernandez M."/>
            <person name="Bell E."/>
            <person name="Bernier-Latmani R."/>
            <person name="Bertilsson S."/>
            <person name="Dopson M."/>
        </authorList>
    </citation>
    <scope>NUCLEOTIDE SEQUENCE</scope>
    <source>
        <strain evidence="3">Modern_marine.mb.64</strain>
    </source>
</reference>
<feature type="binding site" evidence="2">
    <location>
        <position position="10"/>
    </location>
    <ligand>
        <name>Zn(2+)</name>
        <dbReference type="ChEBI" id="CHEBI:29105"/>
        <label>1</label>
    </ligand>
</feature>
<feature type="binding site" evidence="2">
    <location>
        <position position="60"/>
    </location>
    <ligand>
        <name>Zn(2+)</name>
        <dbReference type="ChEBI" id="CHEBI:29105"/>
        <label>2</label>
    </ligand>
</feature>
<protein>
    <submittedName>
        <fullName evidence="3">M55 family metallopeptidase</fullName>
    </submittedName>
</protein>
<dbReference type="Gene3D" id="3.40.50.10780">
    <property type="entry name" value="Dipeptide transport protein"/>
    <property type="match status" value="1"/>
</dbReference>
<gene>
    <name evidence="3" type="ORF">KJ970_11215</name>
</gene>
<dbReference type="PIRSF" id="PIRSF015853">
    <property type="entry name" value="Pep_DppA"/>
    <property type="match status" value="1"/>
</dbReference>
<proteinExistence type="predicted"/>
<comment type="caution">
    <text evidence="3">The sequence shown here is derived from an EMBL/GenBank/DDBJ whole genome shotgun (WGS) entry which is preliminary data.</text>
</comment>
<keyword evidence="2" id="KW-0862">Zinc</keyword>
<dbReference type="InterPro" id="IPR036177">
    <property type="entry name" value="Peptidase_M55_sf"/>
</dbReference>
<dbReference type="Gene3D" id="3.30.1360.130">
    <property type="entry name" value="Dipeptide transport protein"/>
    <property type="match status" value="1"/>
</dbReference>
<sequence>MKIYISADIEGIAGVSHWDEAEKKHPDCNDSRTQMTAEVIAACEGIYQAGDAEIWIKDAHDTGRNIHAAKLPESVKLIRGWSAHPFMMLQELDDSFDAVMMIGYHSRAGADTNPLSHTLTGAVNYIKINDLFVSEFLVHAYAAALVDVPVVFLSGDEGLCQEVIGINPHIKTNAVMRGIGDSAISIHPALAVKLTRERVKQALESDISKCKIPLPYHFSVKISYKKHMKAYRASFYPGAKLIDPQCVSYAADDYFEVLRFFYFTVL</sequence>
<organism evidence="3 4">
    <name type="scientific">Eiseniibacteriota bacterium</name>
    <dbReference type="NCBI Taxonomy" id="2212470"/>
    <lineage>
        <taxon>Bacteria</taxon>
        <taxon>Candidatus Eiseniibacteriota</taxon>
    </lineage>
</organism>
<feature type="binding site" evidence="2">
    <location>
        <position position="8"/>
    </location>
    <ligand>
        <name>Zn(2+)</name>
        <dbReference type="ChEBI" id="CHEBI:29105"/>
        <label>2</label>
    </ligand>
</feature>
<dbReference type="CDD" id="cd08770">
    <property type="entry name" value="DAP_dppA_3"/>
    <property type="match status" value="1"/>
</dbReference>
<dbReference type="EMBL" id="JAHJDP010000065">
    <property type="protein sequence ID" value="MBU2691486.1"/>
    <property type="molecule type" value="Genomic_DNA"/>
</dbReference>
<dbReference type="GO" id="GO:0046872">
    <property type="term" value="F:metal ion binding"/>
    <property type="evidence" value="ECO:0007669"/>
    <property type="project" value="UniProtKB-KW"/>
</dbReference>
<dbReference type="InterPro" id="IPR027476">
    <property type="entry name" value="DppA_N"/>
</dbReference>
<feature type="binding site" evidence="2">
    <location>
        <position position="105"/>
    </location>
    <ligand>
        <name>Zn(2+)</name>
        <dbReference type="ChEBI" id="CHEBI:29105"/>
        <label>2</label>
    </ligand>
</feature>
<dbReference type="Pfam" id="PF04951">
    <property type="entry name" value="Peptidase_M55"/>
    <property type="match status" value="1"/>
</dbReference>
<dbReference type="AlphaFoldDB" id="A0A948RWY7"/>
<name>A0A948RWY7_UNCEI</name>
<dbReference type="SUPFAM" id="SSF63992">
    <property type="entry name" value="Dipeptide transport protein"/>
    <property type="match status" value="1"/>
</dbReference>
<evidence type="ECO:0000313" key="3">
    <source>
        <dbReference type="EMBL" id="MBU2691486.1"/>
    </source>
</evidence>
<feature type="active site" description="Nucleophile" evidence="1">
    <location>
        <position position="117"/>
    </location>
</feature>
<feature type="binding site" evidence="2">
    <location>
        <position position="8"/>
    </location>
    <ligand>
        <name>Zn(2+)</name>
        <dbReference type="ChEBI" id="CHEBI:29105"/>
        <label>1</label>
    </ligand>
</feature>
<feature type="binding site" evidence="2">
    <location>
        <position position="135"/>
    </location>
    <ligand>
        <name>Zn(2+)</name>
        <dbReference type="ChEBI" id="CHEBI:29105"/>
        <label>2</label>
    </ligand>
</feature>
<dbReference type="Proteomes" id="UP000777784">
    <property type="component" value="Unassembled WGS sequence"/>
</dbReference>
<dbReference type="InterPro" id="IPR007035">
    <property type="entry name" value="Peptidase_M55"/>
</dbReference>